<feature type="transmembrane region" description="Helical" evidence="14">
    <location>
        <begin position="158"/>
        <end position="181"/>
    </location>
</feature>
<evidence type="ECO:0000259" key="15">
    <source>
        <dbReference type="PROSITE" id="PS50262"/>
    </source>
</evidence>
<feature type="transmembrane region" description="Helical" evidence="14">
    <location>
        <begin position="209"/>
        <end position="234"/>
    </location>
</feature>
<keyword evidence="8" id="KW-1015">Disulfide bond</keyword>
<keyword evidence="6 12" id="KW-0297">G-protein coupled receptor</keyword>
<reference evidence="16" key="1">
    <citation type="submission" date="2020-11" db="EMBL/GenBank/DDBJ databases">
        <authorList>
            <person name="Tran Van P."/>
        </authorList>
    </citation>
    <scope>NUCLEOTIDE SEQUENCE</scope>
</reference>
<protein>
    <recommendedName>
        <fullName evidence="15">G-protein coupled receptors family 1 profile domain-containing protein</fullName>
    </recommendedName>
</protein>
<proteinExistence type="inferred from homology"/>
<feature type="transmembrane region" description="Helical" evidence="14">
    <location>
        <begin position="118"/>
        <end position="137"/>
    </location>
</feature>
<evidence type="ECO:0000256" key="14">
    <source>
        <dbReference type="SAM" id="Phobius"/>
    </source>
</evidence>
<dbReference type="GO" id="GO:0004994">
    <property type="term" value="F:somatostatin receptor activity"/>
    <property type="evidence" value="ECO:0007669"/>
    <property type="project" value="InterPro"/>
</dbReference>
<evidence type="ECO:0000256" key="3">
    <source>
        <dbReference type="ARBA" id="ARBA00022475"/>
    </source>
</evidence>
<feature type="transmembrane region" description="Helical" evidence="14">
    <location>
        <begin position="293"/>
        <end position="318"/>
    </location>
</feature>
<evidence type="ECO:0000313" key="17">
    <source>
        <dbReference type="Proteomes" id="UP000677054"/>
    </source>
</evidence>
<dbReference type="PANTHER" id="PTHR24229:SF40">
    <property type="entry name" value="ALLATOSTATIN C RECEPTOR 1-RELATED"/>
    <property type="match status" value="1"/>
</dbReference>
<keyword evidence="10" id="KW-0325">Glycoprotein</keyword>
<dbReference type="SUPFAM" id="SSF81321">
    <property type="entry name" value="Family A G protein-coupled receptor-like"/>
    <property type="match status" value="1"/>
</dbReference>
<evidence type="ECO:0000256" key="10">
    <source>
        <dbReference type="ARBA" id="ARBA00023180"/>
    </source>
</evidence>
<sequence length="379" mass="42529">MENAGNVEGFMEDFWRNESQSLSLDEGVIQLGGNMTEARGFVIVKSIAVTLYSLIMILGLCGNSLVIYVVLRYSKMQTVTNLYILNLALADECFLVGLPFVIITSFSPWPFGTTMCRVYMTMTGINQFTSSIILTVMSADRYIAVCHPISAPRLRTPLISRIVSLTAWTASALLIVPIFMYSGVLGKEERRSCNVIFPDSDSMRGETCFIFYSFALSFAIPVILIFIFYSLVIRKLRTVGPKNRSQEKRKSHRKVTKLVLTVIAVYVFCWLPYWTTQLSLLLTPYRSTMSHEAVTVFLLASCLAYSNSAINPILYAFLSENFKKSFSRACRCHLRRGGFQEQTQVSRRQAGPTTINGPVTSNRDATDDAKTLVVAETQQ</sequence>
<keyword evidence="5 14" id="KW-1133">Transmembrane helix</keyword>
<organism evidence="16">
    <name type="scientific">Darwinula stevensoni</name>
    <dbReference type="NCBI Taxonomy" id="69355"/>
    <lineage>
        <taxon>Eukaryota</taxon>
        <taxon>Metazoa</taxon>
        <taxon>Ecdysozoa</taxon>
        <taxon>Arthropoda</taxon>
        <taxon>Crustacea</taxon>
        <taxon>Oligostraca</taxon>
        <taxon>Ostracoda</taxon>
        <taxon>Podocopa</taxon>
        <taxon>Podocopida</taxon>
        <taxon>Darwinulocopina</taxon>
        <taxon>Darwinuloidea</taxon>
        <taxon>Darwinulidae</taxon>
        <taxon>Darwinula</taxon>
    </lineage>
</organism>
<dbReference type="PRINTS" id="PR00237">
    <property type="entry name" value="GPCRRHODOPSN"/>
</dbReference>
<dbReference type="GO" id="GO:0005886">
    <property type="term" value="C:plasma membrane"/>
    <property type="evidence" value="ECO:0007669"/>
    <property type="project" value="UniProtKB-SubCell"/>
</dbReference>
<evidence type="ECO:0000256" key="7">
    <source>
        <dbReference type="ARBA" id="ARBA00023136"/>
    </source>
</evidence>
<feature type="transmembrane region" description="Helical" evidence="14">
    <location>
        <begin position="255"/>
        <end position="273"/>
    </location>
</feature>
<feature type="transmembrane region" description="Helical" evidence="14">
    <location>
        <begin position="49"/>
        <end position="71"/>
    </location>
</feature>
<keyword evidence="4 12" id="KW-0812">Transmembrane</keyword>
<dbReference type="Gene3D" id="1.20.1070.10">
    <property type="entry name" value="Rhodopsin 7-helix transmembrane proteins"/>
    <property type="match status" value="1"/>
</dbReference>
<evidence type="ECO:0000256" key="2">
    <source>
        <dbReference type="ARBA" id="ARBA00010663"/>
    </source>
</evidence>
<dbReference type="EMBL" id="CAJPEV010000642">
    <property type="protein sequence ID" value="CAG0887168.1"/>
    <property type="molecule type" value="Genomic_DNA"/>
</dbReference>
<evidence type="ECO:0000256" key="5">
    <source>
        <dbReference type="ARBA" id="ARBA00022989"/>
    </source>
</evidence>
<evidence type="ECO:0000256" key="4">
    <source>
        <dbReference type="ARBA" id="ARBA00022692"/>
    </source>
</evidence>
<dbReference type="PRINTS" id="PR00246">
    <property type="entry name" value="SOMATOSTATNR"/>
</dbReference>
<dbReference type="PANTHER" id="PTHR24229">
    <property type="entry name" value="NEUROPEPTIDES RECEPTOR"/>
    <property type="match status" value="1"/>
</dbReference>
<comment type="similarity">
    <text evidence="2 12">Belongs to the G-protein coupled receptor 1 family.</text>
</comment>
<keyword evidence="3" id="KW-1003">Cell membrane</keyword>
<accession>A0A7R9A364</accession>
<keyword evidence="17" id="KW-1185">Reference proteome</keyword>
<dbReference type="Proteomes" id="UP000677054">
    <property type="component" value="Unassembled WGS sequence"/>
</dbReference>
<evidence type="ECO:0000256" key="9">
    <source>
        <dbReference type="ARBA" id="ARBA00023170"/>
    </source>
</evidence>
<dbReference type="Pfam" id="PF00001">
    <property type="entry name" value="7tm_1"/>
    <property type="match status" value="1"/>
</dbReference>
<dbReference type="EMBL" id="LR900159">
    <property type="protein sequence ID" value="CAD7244456.1"/>
    <property type="molecule type" value="Genomic_DNA"/>
</dbReference>
<dbReference type="GO" id="GO:0043005">
    <property type="term" value="C:neuron projection"/>
    <property type="evidence" value="ECO:0007669"/>
    <property type="project" value="TreeGrafter"/>
</dbReference>
<evidence type="ECO:0000256" key="13">
    <source>
        <dbReference type="SAM" id="MobiDB-lite"/>
    </source>
</evidence>
<keyword evidence="9 12" id="KW-0675">Receptor</keyword>
<dbReference type="SMART" id="SM01381">
    <property type="entry name" value="7TM_GPCR_Srsx"/>
    <property type="match status" value="1"/>
</dbReference>
<evidence type="ECO:0000256" key="11">
    <source>
        <dbReference type="ARBA" id="ARBA00023224"/>
    </source>
</evidence>
<feature type="compositionally biased region" description="Polar residues" evidence="13">
    <location>
        <begin position="343"/>
        <end position="363"/>
    </location>
</feature>
<keyword evidence="11 12" id="KW-0807">Transducer</keyword>
<evidence type="ECO:0000256" key="1">
    <source>
        <dbReference type="ARBA" id="ARBA00004651"/>
    </source>
</evidence>
<dbReference type="GO" id="GO:0042277">
    <property type="term" value="F:peptide binding"/>
    <property type="evidence" value="ECO:0007669"/>
    <property type="project" value="TreeGrafter"/>
</dbReference>
<name>A0A7R9A364_9CRUS</name>
<dbReference type="InterPro" id="IPR000276">
    <property type="entry name" value="GPCR_Rhodpsn"/>
</dbReference>
<evidence type="ECO:0000313" key="16">
    <source>
        <dbReference type="EMBL" id="CAD7244456.1"/>
    </source>
</evidence>
<dbReference type="AlphaFoldDB" id="A0A7R9A364"/>
<dbReference type="OrthoDB" id="6076970at2759"/>
<feature type="region of interest" description="Disordered" evidence="13">
    <location>
        <begin position="343"/>
        <end position="366"/>
    </location>
</feature>
<evidence type="ECO:0000256" key="8">
    <source>
        <dbReference type="ARBA" id="ARBA00023157"/>
    </source>
</evidence>
<feature type="domain" description="G-protein coupled receptors family 1 profile" evidence="15">
    <location>
        <begin position="62"/>
        <end position="315"/>
    </location>
</feature>
<feature type="transmembrane region" description="Helical" evidence="14">
    <location>
        <begin position="83"/>
        <end position="106"/>
    </location>
</feature>
<comment type="subcellular location">
    <subcellularLocation>
        <location evidence="1">Cell membrane</location>
        <topology evidence="1">Multi-pass membrane protein</topology>
    </subcellularLocation>
</comment>
<gene>
    <name evidence="16" type="ORF">DSTB1V02_LOCUS4352</name>
</gene>
<dbReference type="PROSITE" id="PS00237">
    <property type="entry name" value="G_PROTEIN_RECEP_F1_1"/>
    <property type="match status" value="1"/>
</dbReference>
<dbReference type="PROSITE" id="PS50262">
    <property type="entry name" value="G_PROTEIN_RECEP_F1_2"/>
    <property type="match status" value="1"/>
</dbReference>
<dbReference type="InterPro" id="IPR017452">
    <property type="entry name" value="GPCR_Rhodpsn_7TM"/>
</dbReference>
<evidence type="ECO:0000256" key="12">
    <source>
        <dbReference type="RuleBase" id="RU000688"/>
    </source>
</evidence>
<dbReference type="InterPro" id="IPR000586">
    <property type="entry name" value="Somatstn_rcpt"/>
</dbReference>
<evidence type="ECO:0000256" key="6">
    <source>
        <dbReference type="ARBA" id="ARBA00023040"/>
    </source>
</evidence>
<keyword evidence="7 14" id="KW-0472">Membrane</keyword>